<dbReference type="InterPro" id="IPR020040">
    <property type="entry name" value="Ribosomal_uL6_a/b-dom"/>
</dbReference>
<dbReference type="PIRSF" id="PIRSF002162">
    <property type="entry name" value="Ribosomal_L6"/>
    <property type="match status" value="1"/>
</dbReference>
<dbReference type="PRINTS" id="PR00059">
    <property type="entry name" value="RIBOSOMALL6"/>
</dbReference>
<name>H5SGN8_9BACT</name>
<evidence type="ECO:0000256" key="1">
    <source>
        <dbReference type="ARBA" id="ARBA00009356"/>
    </source>
</evidence>
<keyword evidence="2 4" id="KW-0689">Ribosomal protein</keyword>
<gene>
    <name evidence="4" type="primary">rplF</name>
    <name evidence="8" type="ORF">HGMM_F27B02C26</name>
</gene>
<dbReference type="NCBIfam" id="TIGR03654">
    <property type="entry name" value="L6_bact"/>
    <property type="match status" value="1"/>
</dbReference>
<evidence type="ECO:0000259" key="7">
    <source>
        <dbReference type="Pfam" id="PF00347"/>
    </source>
</evidence>
<dbReference type="GO" id="GO:0019843">
    <property type="term" value="F:rRNA binding"/>
    <property type="evidence" value="ECO:0007669"/>
    <property type="project" value="UniProtKB-UniRule"/>
</dbReference>
<keyword evidence="4 6" id="KW-0699">rRNA-binding</keyword>
<comment type="similarity">
    <text evidence="1 4 5">Belongs to the universal ribosomal protein uL6 family.</text>
</comment>
<dbReference type="GO" id="GO:0002181">
    <property type="term" value="P:cytoplasmic translation"/>
    <property type="evidence" value="ECO:0007669"/>
    <property type="project" value="TreeGrafter"/>
</dbReference>
<organism evidence="8">
    <name type="scientific">uncultured Chlorobiota bacterium</name>
    <dbReference type="NCBI Taxonomy" id="156405"/>
    <lineage>
        <taxon>Bacteria</taxon>
        <taxon>Pseudomonadati</taxon>
        <taxon>Chlorobiota</taxon>
        <taxon>environmental samples</taxon>
    </lineage>
</organism>
<dbReference type="GO" id="GO:0022625">
    <property type="term" value="C:cytosolic large ribosomal subunit"/>
    <property type="evidence" value="ECO:0007669"/>
    <property type="project" value="UniProtKB-UniRule"/>
</dbReference>
<evidence type="ECO:0000256" key="5">
    <source>
        <dbReference type="RuleBase" id="RU003869"/>
    </source>
</evidence>
<dbReference type="AlphaFoldDB" id="H5SGN8"/>
<dbReference type="Pfam" id="PF00347">
    <property type="entry name" value="Ribosomal_L6"/>
    <property type="match status" value="2"/>
</dbReference>
<dbReference type="GO" id="GO:0003735">
    <property type="term" value="F:structural constituent of ribosome"/>
    <property type="evidence" value="ECO:0007669"/>
    <property type="project" value="UniProtKB-UniRule"/>
</dbReference>
<dbReference type="FunFam" id="3.90.930.12:FF:000001">
    <property type="entry name" value="50S ribosomal protein L6"/>
    <property type="match status" value="1"/>
</dbReference>
<dbReference type="InterPro" id="IPR000702">
    <property type="entry name" value="Ribosomal_uL6-like"/>
</dbReference>
<evidence type="ECO:0000313" key="8">
    <source>
        <dbReference type="EMBL" id="BAL55324.1"/>
    </source>
</evidence>
<evidence type="ECO:0000256" key="6">
    <source>
        <dbReference type="RuleBase" id="RU003870"/>
    </source>
</evidence>
<evidence type="ECO:0000256" key="4">
    <source>
        <dbReference type="HAMAP-Rule" id="MF_01365"/>
    </source>
</evidence>
<dbReference type="HAMAP" id="MF_01365_B">
    <property type="entry name" value="Ribosomal_uL6_B"/>
    <property type="match status" value="1"/>
</dbReference>
<dbReference type="PANTHER" id="PTHR11655">
    <property type="entry name" value="60S/50S RIBOSOMAL PROTEIN L6/L9"/>
    <property type="match status" value="1"/>
</dbReference>
<dbReference type="InterPro" id="IPR002358">
    <property type="entry name" value="Ribosomal_uL6_CS"/>
</dbReference>
<dbReference type="PROSITE" id="PS00525">
    <property type="entry name" value="RIBOSOMAL_L6_1"/>
    <property type="match status" value="1"/>
</dbReference>
<proteinExistence type="inferred from homology"/>
<dbReference type="PANTHER" id="PTHR11655:SF14">
    <property type="entry name" value="LARGE RIBOSOMAL SUBUNIT PROTEIN UL6M"/>
    <property type="match status" value="1"/>
</dbReference>
<keyword evidence="3 4" id="KW-0687">Ribonucleoprotein</keyword>
<dbReference type="EMBL" id="AP011715">
    <property type="protein sequence ID" value="BAL55324.1"/>
    <property type="molecule type" value="Genomic_DNA"/>
</dbReference>
<dbReference type="SUPFAM" id="SSF56053">
    <property type="entry name" value="Ribosomal protein L6"/>
    <property type="match status" value="2"/>
</dbReference>
<comment type="subunit">
    <text evidence="4">Part of the 50S ribosomal subunit.</text>
</comment>
<accession>H5SGN8</accession>
<dbReference type="Gene3D" id="3.90.930.12">
    <property type="entry name" value="Ribosomal protein L6, alpha-beta domain"/>
    <property type="match status" value="2"/>
</dbReference>
<feature type="domain" description="Large ribosomal subunit protein uL6 alpha-beta" evidence="7">
    <location>
        <begin position="11"/>
        <end position="82"/>
    </location>
</feature>
<keyword evidence="4 6" id="KW-0694">RNA-binding</keyword>
<reference evidence="8" key="1">
    <citation type="journal article" date="2005" name="Environ. Microbiol.">
        <title>Genetic and functional properties of uncultivated thermophilic crenarchaeotes from a subsurface gold mine as revealed by analysis of genome fragments.</title>
        <authorList>
            <person name="Nunoura T."/>
            <person name="Hirayama H."/>
            <person name="Takami H."/>
            <person name="Oida H."/>
            <person name="Nishi S."/>
            <person name="Shimamura S."/>
            <person name="Suzuki Y."/>
            <person name="Inagaki F."/>
            <person name="Takai K."/>
            <person name="Nealson K.H."/>
            <person name="Horikoshi K."/>
        </authorList>
    </citation>
    <scope>NUCLEOTIDE SEQUENCE</scope>
</reference>
<reference evidence="8" key="2">
    <citation type="journal article" date="2012" name="PLoS ONE">
        <title>A Deeply Branching Thermophilic Bacterium with an Ancient Acetyl-CoA Pathway Dominates a Subsurface Ecosystem.</title>
        <authorList>
            <person name="Takami H."/>
            <person name="Noguchi H."/>
            <person name="Takaki Y."/>
            <person name="Uchiyama I."/>
            <person name="Toyoda A."/>
            <person name="Nishi S."/>
            <person name="Chee G.-J."/>
            <person name="Arai W."/>
            <person name="Nunoura T."/>
            <person name="Itoh T."/>
            <person name="Hattori M."/>
            <person name="Takai K."/>
        </authorList>
    </citation>
    <scope>NUCLEOTIDE SEQUENCE</scope>
</reference>
<comment type="function">
    <text evidence="4 6">This protein binds to the 23S rRNA, and is important in its secondary structure. It is located near the subunit interface in the base of the L7/L12 stalk, and near the tRNA binding site of the peptidyltransferase center.</text>
</comment>
<dbReference type="InterPro" id="IPR019906">
    <property type="entry name" value="Ribosomal_uL6_bac-type"/>
</dbReference>
<dbReference type="InterPro" id="IPR036789">
    <property type="entry name" value="Ribosomal_uL6-like_a/b-dom_sf"/>
</dbReference>
<evidence type="ECO:0000256" key="3">
    <source>
        <dbReference type="ARBA" id="ARBA00023274"/>
    </source>
</evidence>
<evidence type="ECO:0000256" key="2">
    <source>
        <dbReference type="ARBA" id="ARBA00022980"/>
    </source>
</evidence>
<feature type="domain" description="Large ribosomal subunit protein uL6 alpha-beta" evidence="7">
    <location>
        <begin position="91"/>
        <end position="165"/>
    </location>
</feature>
<protein>
    <recommendedName>
        <fullName evidence="4">Large ribosomal subunit protein uL6</fullName>
    </recommendedName>
</protein>
<sequence length="180" mass="19382">MSRIGKKPLPIPAGIHVELRPDSLVVRGPKGELCVPLPAGIQCQLKDGTLVFTRSSEEKKVKAAHGLARALTAAALQGVTQGFTRTLQIEGIGYRAELRGQNRLLLTVGYSHPVLFIPPDGITLTVPAPNTIHVSGIDKQLVGEVAARIRAIRPPEPYKGKGIRYEGEYIRRKAGKAAGR</sequence>